<keyword evidence="9" id="KW-1185">Reference proteome</keyword>
<dbReference type="SUPFAM" id="SSF55073">
    <property type="entry name" value="Nucleotide cyclase"/>
    <property type="match status" value="1"/>
</dbReference>
<name>A0A9X2W871_9ENTR</name>
<dbReference type="Pfam" id="PF05230">
    <property type="entry name" value="MASE2"/>
    <property type="match status" value="1"/>
</dbReference>
<keyword evidence="6" id="KW-0812">Transmembrane</keyword>
<dbReference type="NCBIfam" id="NF007599">
    <property type="entry name" value="PRK10245.1"/>
    <property type="match status" value="1"/>
</dbReference>
<dbReference type="GO" id="GO:1902201">
    <property type="term" value="P:negative regulation of bacterial-type flagellum-dependent cell motility"/>
    <property type="evidence" value="ECO:0007669"/>
    <property type="project" value="TreeGrafter"/>
</dbReference>
<keyword evidence="6" id="KW-1133">Transmembrane helix</keyword>
<evidence type="ECO:0000259" key="7">
    <source>
        <dbReference type="PROSITE" id="PS50887"/>
    </source>
</evidence>
<keyword evidence="4" id="KW-0547">Nucleotide-binding</keyword>
<dbReference type="RefSeq" id="WP_271121813.1">
    <property type="nucleotide sequence ID" value="NZ_JALHAN010000057.1"/>
</dbReference>
<dbReference type="PANTHER" id="PTHR45138">
    <property type="entry name" value="REGULATORY COMPONENTS OF SENSORY TRANSDUCTION SYSTEM"/>
    <property type="match status" value="1"/>
</dbReference>
<dbReference type="InterPro" id="IPR000160">
    <property type="entry name" value="GGDEF_dom"/>
</dbReference>
<dbReference type="GO" id="GO:0052621">
    <property type="term" value="F:diguanylate cyclase activity"/>
    <property type="evidence" value="ECO:0007669"/>
    <property type="project" value="UniProtKB-EC"/>
</dbReference>
<feature type="transmembrane region" description="Helical" evidence="6">
    <location>
        <begin position="108"/>
        <end position="131"/>
    </location>
</feature>
<dbReference type="Proteomes" id="UP001150641">
    <property type="component" value="Unassembled WGS sequence"/>
</dbReference>
<dbReference type="FunFam" id="3.30.70.270:FF:000001">
    <property type="entry name" value="Diguanylate cyclase domain protein"/>
    <property type="match status" value="1"/>
</dbReference>
<comment type="caution">
    <text evidence="8">The sequence shown here is derived from an EMBL/GenBank/DDBJ whole genome shotgun (WGS) entry which is preliminary data.</text>
</comment>
<feature type="transmembrane region" description="Helical" evidence="6">
    <location>
        <begin position="174"/>
        <end position="198"/>
    </location>
</feature>
<organism evidence="8 9">
    <name type="scientific">Dryocola boscaweniae</name>
    <dbReference type="NCBI Taxonomy" id="2925397"/>
    <lineage>
        <taxon>Bacteria</taxon>
        <taxon>Pseudomonadati</taxon>
        <taxon>Pseudomonadota</taxon>
        <taxon>Gammaproteobacteria</taxon>
        <taxon>Enterobacterales</taxon>
        <taxon>Enterobacteriaceae</taxon>
        <taxon>Dryocola</taxon>
    </lineage>
</organism>
<keyword evidence="6" id="KW-0472">Membrane</keyword>
<dbReference type="GO" id="GO:0005886">
    <property type="term" value="C:plasma membrane"/>
    <property type="evidence" value="ECO:0007669"/>
    <property type="project" value="TreeGrafter"/>
</dbReference>
<comment type="catalytic activity">
    <reaction evidence="5">
        <text>2 GTP = 3',3'-c-di-GMP + 2 diphosphate</text>
        <dbReference type="Rhea" id="RHEA:24898"/>
        <dbReference type="ChEBI" id="CHEBI:33019"/>
        <dbReference type="ChEBI" id="CHEBI:37565"/>
        <dbReference type="ChEBI" id="CHEBI:58805"/>
        <dbReference type="EC" id="2.7.7.65"/>
    </reaction>
</comment>
<dbReference type="PROSITE" id="PS50887">
    <property type="entry name" value="GGDEF"/>
    <property type="match status" value="1"/>
</dbReference>
<dbReference type="GO" id="GO:0043709">
    <property type="term" value="P:cell adhesion involved in single-species biofilm formation"/>
    <property type="evidence" value="ECO:0007669"/>
    <property type="project" value="TreeGrafter"/>
</dbReference>
<evidence type="ECO:0000256" key="6">
    <source>
        <dbReference type="SAM" id="Phobius"/>
    </source>
</evidence>
<dbReference type="GO" id="GO:0005525">
    <property type="term" value="F:GTP binding"/>
    <property type="evidence" value="ECO:0007669"/>
    <property type="project" value="UniProtKB-KW"/>
</dbReference>
<dbReference type="Pfam" id="PF00990">
    <property type="entry name" value="GGDEF"/>
    <property type="match status" value="1"/>
</dbReference>
<evidence type="ECO:0000256" key="3">
    <source>
        <dbReference type="ARBA" id="ARBA00012528"/>
    </source>
</evidence>
<dbReference type="SMART" id="SM00267">
    <property type="entry name" value="GGDEF"/>
    <property type="match status" value="1"/>
</dbReference>
<dbReference type="EC" id="2.7.7.65" evidence="3"/>
<evidence type="ECO:0000256" key="5">
    <source>
        <dbReference type="ARBA" id="ARBA00034247"/>
    </source>
</evidence>
<accession>A0A9X2W871</accession>
<dbReference type="InterPro" id="IPR029787">
    <property type="entry name" value="Nucleotide_cyclase"/>
</dbReference>
<keyword evidence="8" id="KW-0808">Transferase</keyword>
<dbReference type="CDD" id="cd01949">
    <property type="entry name" value="GGDEF"/>
    <property type="match status" value="1"/>
</dbReference>
<dbReference type="InterPro" id="IPR007894">
    <property type="entry name" value="MASE2"/>
</dbReference>
<dbReference type="NCBIfam" id="TIGR00254">
    <property type="entry name" value="GGDEF"/>
    <property type="match status" value="1"/>
</dbReference>
<evidence type="ECO:0000313" key="8">
    <source>
        <dbReference type="EMBL" id="MCT4701084.1"/>
    </source>
</evidence>
<dbReference type="AlphaFoldDB" id="A0A9X2W871"/>
<proteinExistence type="predicted"/>
<dbReference type="EMBL" id="JALHAP010000071">
    <property type="protein sequence ID" value="MCT4701084.1"/>
    <property type="molecule type" value="Genomic_DNA"/>
</dbReference>
<evidence type="ECO:0000256" key="1">
    <source>
        <dbReference type="ARBA" id="ARBA00001946"/>
    </source>
</evidence>
<feature type="transmembrane region" description="Helical" evidence="6">
    <location>
        <begin position="43"/>
        <end position="62"/>
    </location>
</feature>
<dbReference type="InterPro" id="IPR050469">
    <property type="entry name" value="Diguanylate_Cyclase"/>
</dbReference>
<feature type="transmembrane region" description="Helical" evidence="6">
    <location>
        <begin position="143"/>
        <end position="162"/>
    </location>
</feature>
<evidence type="ECO:0000256" key="4">
    <source>
        <dbReference type="ARBA" id="ARBA00023134"/>
    </source>
</evidence>
<comment type="pathway">
    <text evidence="2">Purine metabolism; 3',5'-cyclic di-GMP biosynthesis.</text>
</comment>
<dbReference type="Gene3D" id="3.30.70.270">
    <property type="match status" value="1"/>
</dbReference>
<keyword evidence="8" id="KW-0548">Nucleotidyltransferase</keyword>
<sequence>MFLIIMSDDHGFSRWFYGRSKDCPTHLNEDRHRSARRFARRVYLPRVIGLATGFFCVASVLVMQPLSGWWWLLLVANGFIWPHFAWQVADRSSDPVRAEIRNLMVDSFMGGVWIAAMGINALPSALIVAMMGMNNIGCGGVKLFVCGLAVLSGACVVTLGLMHIPLNLETMPSQVWICMPLLIIYPIYYGLVSYRTAIKLAEHKRRLMQLSTRDGMTGVYNRRHWEHLLHGEYENCQRYQRNATLLLIDIDHFKSINDTFGHDVGDEAILAITEHLQLTLRVTDVVGRFGGDEFGVIMSGTPQESAIQAMIRVCEHLDTFRLPCAPQVNLQVSVGVAEFDHQMTSYREWLKAADVALYKAKNAGRGRIEAAA</sequence>
<evidence type="ECO:0000256" key="2">
    <source>
        <dbReference type="ARBA" id="ARBA00004665"/>
    </source>
</evidence>
<feature type="domain" description="GGDEF" evidence="7">
    <location>
        <begin position="241"/>
        <end position="372"/>
    </location>
</feature>
<dbReference type="InterPro" id="IPR043128">
    <property type="entry name" value="Rev_trsase/Diguanyl_cyclase"/>
</dbReference>
<protein>
    <recommendedName>
        <fullName evidence="3">diguanylate cyclase</fullName>
        <ecNumber evidence="3">2.7.7.65</ecNumber>
    </recommendedName>
</protein>
<keyword evidence="4" id="KW-0342">GTP-binding</keyword>
<comment type="cofactor">
    <cofactor evidence="1">
        <name>Mg(2+)</name>
        <dbReference type="ChEBI" id="CHEBI:18420"/>
    </cofactor>
</comment>
<reference evidence="8" key="1">
    <citation type="submission" date="2022-03" db="EMBL/GenBank/DDBJ databases">
        <title>Proposal of a novel genus Dryocolo and two novel species.</title>
        <authorList>
            <person name="Maddock D.W."/>
            <person name="Brady C.L."/>
            <person name="Denman S."/>
            <person name="Arnold D."/>
        </authorList>
    </citation>
    <scope>NUCLEOTIDE SEQUENCE</scope>
    <source>
        <strain evidence="8">H6W4</strain>
    </source>
</reference>
<gene>
    <name evidence="8" type="primary">adrA</name>
    <name evidence="8" type="synonym">dgcC</name>
    <name evidence="8" type="ORF">MUA00_04595</name>
</gene>
<dbReference type="PANTHER" id="PTHR45138:SF24">
    <property type="entry name" value="DIGUANYLATE CYCLASE DGCC-RELATED"/>
    <property type="match status" value="1"/>
</dbReference>
<evidence type="ECO:0000313" key="9">
    <source>
        <dbReference type="Proteomes" id="UP001150641"/>
    </source>
</evidence>